<feature type="domain" description="tRNA-specific 2-thiouridylase MnmA-like central" evidence="16">
    <location>
        <begin position="208"/>
        <end position="275"/>
    </location>
</feature>
<dbReference type="CDD" id="cd01998">
    <property type="entry name" value="MnmA_TRMU-like"/>
    <property type="match status" value="1"/>
</dbReference>
<dbReference type="NCBIfam" id="TIGR00420">
    <property type="entry name" value="trmU"/>
    <property type="match status" value="1"/>
</dbReference>
<evidence type="ECO:0000256" key="13">
    <source>
        <dbReference type="ARBA" id="ARBA00051542"/>
    </source>
</evidence>
<keyword evidence="9 14" id="KW-0547">Nucleotide-binding</keyword>
<feature type="active site" description="Nucleophile" evidence="14">
    <location>
        <position position="103"/>
    </location>
</feature>
<evidence type="ECO:0000256" key="2">
    <source>
        <dbReference type="ARBA" id="ARBA00006191"/>
    </source>
</evidence>
<feature type="region of interest" description="Interaction with tRNA" evidence="14">
    <location>
        <begin position="311"/>
        <end position="312"/>
    </location>
</feature>
<keyword evidence="11 14" id="KW-0694">RNA-binding</keyword>
<evidence type="ECO:0000256" key="11">
    <source>
        <dbReference type="ARBA" id="ARBA00022884"/>
    </source>
</evidence>
<dbReference type="HAMAP" id="MF_00144">
    <property type="entry name" value="tRNA_thiouridyl_MnmA"/>
    <property type="match status" value="1"/>
</dbReference>
<evidence type="ECO:0000256" key="10">
    <source>
        <dbReference type="ARBA" id="ARBA00022840"/>
    </source>
</evidence>
<feature type="binding site" evidence="14">
    <location>
        <position position="127"/>
    </location>
    <ligand>
        <name>ATP</name>
        <dbReference type="ChEBI" id="CHEBI:30616"/>
    </ligand>
</feature>
<dbReference type="GO" id="GO:0002143">
    <property type="term" value="P:tRNA wobble position uridine thiolation"/>
    <property type="evidence" value="ECO:0007669"/>
    <property type="project" value="TreeGrafter"/>
</dbReference>
<evidence type="ECO:0000256" key="8">
    <source>
        <dbReference type="ARBA" id="ARBA00022694"/>
    </source>
</evidence>
<accession>A0A0C4WSW7</accession>
<evidence type="ECO:0000256" key="3">
    <source>
        <dbReference type="ARBA" id="ARBA00011949"/>
    </source>
</evidence>
<dbReference type="NCBIfam" id="NF001138">
    <property type="entry name" value="PRK00143.1"/>
    <property type="match status" value="1"/>
</dbReference>
<proteinExistence type="inferred from homology"/>
<evidence type="ECO:0000259" key="15">
    <source>
        <dbReference type="Pfam" id="PF20258"/>
    </source>
</evidence>
<dbReference type="InterPro" id="IPR014729">
    <property type="entry name" value="Rossmann-like_a/b/a_fold"/>
</dbReference>
<dbReference type="GO" id="GO:0005524">
    <property type="term" value="F:ATP binding"/>
    <property type="evidence" value="ECO:0007669"/>
    <property type="project" value="UniProtKB-KW"/>
</dbReference>
<feature type="region of interest" description="Interaction with tRNA" evidence="14">
    <location>
        <begin position="149"/>
        <end position="151"/>
    </location>
</feature>
<comment type="subcellular location">
    <subcellularLocation>
        <location evidence="1 14">Cytoplasm</location>
    </subcellularLocation>
</comment>
<feature type="site" description="Interaction with tRNA" evidence="14">
    <location>
        <position position="343"/>
    </location>
</feature>
<dbReference type="FunFam" id="2.30.30.280:FF:000001">
    <property type="entry name" value="tRNA-specific 2-thiouridylase MnmA"/>
    <property type="match status" value="1"/>
</dbReference>
<gene>
    <name evidence="14 17" type="primary">mnmA</name>
    <name evidence="17" type="ORF">Achr_19420</name>
</gene>
<keyword evidence="12" id="KW-1015">Disulfide bond</keyword>
<dbReference type="InterPro" id="IPR046885">
    <property type="entry name" value="MnmA-like_C"/>
</dbReference>
<feature type="binding site" evidence="14">
    <location>
        <begin position="12"/>
        <end position="19"/>
    </location>
    <ligand>
        <name>ATP</name>
        <dbReference type="ChEBI" id="CHEBI:30616"/>
    </ligand>
</feature>
<keyword evidence="5 14" id="KW-0963">Cytoplasm</keyword>
<dbReference type="AlphaFoldDB" id="A0A0C4WSW7"/>
<dbReference type="Proteomes" id="UP000068210">
    <property type="component" value="Chromosome"/>
</dbReference>
<dbReference type="KEGG" id="acx:Achr_19420"/>
<dbReference type="GO" id="GO:0005737">
    <property type="term" value="C:cytoplasm"/>
    <property type="evidence" value="ECO:0007669"/>
    <property type="project" value="UniProtKB-SubCell"/>
</dbReference>
<evidence type="ECO:0000259" key="16">
    <source>
        <dbReference type="Pfam" id="PF20259"/>
    </source>
</evidence>
<dbReference type="HOGENOM" id="CLU_035188_1_0_6"/>
<dbReference type="Gene3D" id="2.30.30.280">
    <property type="entry name" value="Adenine nucleotide alpha hydrolases-like domains"/>
    <property type="match status" value="1"/>
</dbReference>
<feature type="domain" description="tRNA-specific 2-thiouridylase MnmA-like C-terminal" evidence="15">
    <location>
        <begin position="285"/>
        <end position="359"/>
    </location>
</feature>
<feature type="binding site" evidence="14">
    <location>
        <position position="38"/>
    </location>
    <ligand>
        <name>ATP</name>
        <dbReference type="ChEBI" id="CHEBI:30616"/>
    </ligand>
</feature>
<dbReference type="InterPro" id="IPR023382">
    <property type="entry name" value="MnmA-like_central_sf"/>
</dbReference>
<comment type="catalytic activity">
    <reaction evidence="13 14">
        <text>S-sulfanyl-L-cysteinyl-[protein] + uridine(34) in tRNA + AH2 + ATP = 2-thiouridine(34) in tRNA + L-cysteinyl-[protein] + A + AMP + diphosphate + H(+)</text>
        <dbReference type="Rhea" id="RHEA:47032"/>
        <dbReference type="Rhea" id="RHEA-COMP:10131"/>
        <dbReference type="Rhea" id="RHEA-COMP:11726"/>
        <dbReference type="Rhea" id="RHEA-COMP:11727"/>
        <dbReference type="Rhea" id="RHEA-COMP:11728"/>
        <dbReference type="ChEBI" id="CHEBI:13193"/>
        <dbReference type="ChEBI" id="CHEBI:15378"/>
        <dbReference type="ChEBI" id="CHEBI:17499"/>
        <dbReference type="ChEBI" id="CHEBI:29950"/>
        <dbReference type="ChEBI" id="CHEBI:30616"/>
        <dbReference type="ChEBI" id="CHEBI:33019"/>
        <dbReference type="ChEBI" id="CHEBI:61963"/>
        <dbReference type="ChEBI" id="CHEBI:65315"/>
        <dbReference type="ChEBI" id="CHEBI:87170"/>
        <dbReference type="ChEBI" id="CHEBI:456215"/>
        <dbReference type="EC" id="2.8.1.13"/>
    </reaction>
</comment>
<dbReference type="Pfam" id="PF20259">
    <property type="entry name" value="tRNA_Me_trans_M"/>
    <property type="match status" value="1"/>
</dbReference>
<comment type="function">
    <text evidence="14">Catalyzes the 2-thiolation of uridine at the wobble position (U34) of tRNA, leading to the formation of s(2)U34.</text>
</comment>
<keyword evidence="10 14" id="KW-0067">ATP-binding</keyword>
<dbReference type="InterPro" id="IPR046884">
    <property type="entry name" value="MnmA-like_central"/>
</dbReference>
<dbReference type="Gene3D" id="3.40.50.620">
    <property type="entry name" value="HUPs"/>
    <property type="match status" value="1"/>
</dbReference>
<dbReference type="STRING" id="1328314.Achr_19420"/>
<keyword evidence="8 14" id="KW-0819">tRNA processing</keyword>
<dbReference type="Pfam" id="PF20258">
    <property type="entry name" value="tRNA_Me_trans_C"/>
    <property type="match status" value="1"/>
</dbReference>
<evidence type="ECO:0000256" key="14">
    <source>
        <dbReference type="HAMAP-Rule" id="MF_00144"/>
    </source>
</evidence>
<dbReference type="EMBL" id="CP010415">
    <property type="protein sequence ID" value="AJE21397.1"/>
    <property type="molecule type" value="Genomic_DNA"/>
</dbReference>
<dbReference type="FunFam" id="2.40.30.10:FF:000023">
    <property type="entry name" value="tRNA-specific 2-thiouridylase MnmA"/>
    <property type="match status" value="1"/>
</dbReference>
<dbReference type="EC" id="2.8.1.13" evidence="3 14"/>
<organism evidence="17 18">
    <name type="scientific">Azotobacter chroococcum NCIMB 8003</name>
    <dbReference type="NCBI Taxonomy" id="1328314"/>
    <lineage>
        <taxon>Bacteria</taxon>
        <taxon>Pseudomonadati</taxon>
        <taxon>Pseudomonadota</taxon>
        <taxon>Gammaproteobacteria</taxon>
        <taxon>Pseudomonadales</taxon>
        <taxon>Pseudomonadaceae</taxon>
        <taxon>Azotobacter</taxon>
    </lineage>
</organism>
<evidence type="ECO:0000256" key="4">
    <source>
        <dbReference type="ARBA" id="ARBA00013805"/>
    </source>
</evidence>
<dbReference type="GO" id="GO:0000049">
    <property type="term" value="F:tRNA binding"/>
    <property type="evidence" value="ECO:0007669"/>
    <property type="project" value="UniProtKB-KW"/>
</dbReference>
<dbReference type="SUPFAM" id="SSF52402">
    <property type="entry name" value="Adenine nucleotide alpha hydrolases-like"/>
    <property type="match status" value="1"/>
</dbReference>
<comment type="similarity">
    <text evidence="2 14">Belongs to the MnmA/TRMU family.</text>
</comment>
<dbReference type="FunFam" id="3.40.50.620:FF:000004">
    <property type="entry name" value="tRNA-specific 2-thiouridylase MnmA"/>
    <property type="match status" value="1"/>
</dbReference>
<dbReference type="PANTHER" id="PTHR11933:SF5">
    <property type="entry name" value="MITOCHONDRIAL TRNA-SPECIFIC 2-THIOURIDYLASE 1"/>
    <property type="match status" value="1"/>
</dbReference>
<evidence type="ECO:0000256" key="9">
    <source>
        <dbReference type="ARBA" id="ARBA00022741"/>
    </source>
</evidence>
<dbReference type="InterPro" id="IPR004506">
    <property type="entry name" value="MnmA-like"/>
</dbReference>
<evidence type="ECO:0000256" key="7">
    <source>
        <dbReference type="ARBA" id="ARBA00022679"/>
    </source>
</evidence>
<keyword evidence="6 14" id="KW-0820">tRNA-binding</keyword>
<feature type="site" description="Interaction with tRNA" evidence="14">
    <location>
        <position position="128"/>
    </location>
</feature>
<evidence type="ECO:0000256" key="12">
    <source>
        <dbReference type="ARBA" id="ARBA00023157"/>
    </source>
</evidence>
<evidence type="ECO:0000256" key="5">
    <source>
        <dbReference type="ARBA" id="ARBA00022490"/>
    </source>
</evidence>
<evidence type="ECO:0000256" key="1">
    <source>
        <dbReference type="ARBA" id="ARBA00004496"/>
    </source>
</evidence>
<comment type="caution">
    <text evidence="14">Lacks conserved residue(s) required for the propagation of feature annotation.</text>
</comment>
<protein>
    <recommendedName>
        <fullName evidence="4 14">tRNA-specific 2-thiouridylase MnmA</fullName>
        <ecNumber evidence="3 14">2.8.1.13</ecNumber>
    </recommendedName>
</protein>
<evidence type="ECO:0000313" key="17">
    <source>
        <dbReference type="EMBL" id="AJE21397.1"/>
    </source>
</evidence>
<evidence type="ECO:0000313" key="18">
    <source>
        <dbReference type="Proteomes" id="UP000068210"/>
    </source>
</evidence>
<name>A0A0C4WSW7_9GAMM</name>
<dbReference type="GO" id="GO:0103016">
    <property type="term" value="F:tRNA-uridine 2-sulfurtransferase activity"/>
    <property type="evidence" value="ECO:0007669"/>
    <property type="project" value="UniProtKB-EC"/>
</dbReference>
<keyword evidence="18" id="KW-1185">Reference proteome</keyword>
<feature type="active site" description="Cysteine persulfide intermediate" evidence="14">
    <location>
        <position position="199"/>
    </location>
</feature>
<dbReference type="Gene3D" id="2.40.30.10">
    <property type="entry name" value="Translation factors"/>
    <property type="match status" value="1"/>
</dbReference>
<reference evidence="17 18" key="1">
    <citation type="journal article" date="2015" name="PLoS ONE">
        <title>Azotobacter Genomes: The Genome of Azotobacter chroococcum NCIMB 8003 (ATCC 4412).</title>
        <authorList>
            <person name="Robson R.L."/>
            <person name="Jones R."/>
            <person name="Robson R.M."/>
            <person name="Schwartz A."/>
            <person name="Richardson T.H."/>
        </authorList>
    </citation>
    <scope>NUCLEOTIDE SEQUENCE [LARGE SCALE GENOMIC DNA]</scope>
    <source>
        <strain evidence="17 18">NCIMB 8003</strain>
    </source>
</reference>
<dbReference type="RefSeq" id="WP_039803907.1">
    <property type="nucleotide sequence ID" value="NZ_CP010415.1"/>
</dbReference>
<dbReference type="PANTHER" id="PTHR11933">
    <property type="entry name" value="TRNA 5-METHYLAMINOMETHYL-2-THIOURIDYLATE -METHYLTRANSFERASE"/>
    <property type="match status" value="1"/>
</dbReference>
<sequence>MHDPAHTRVIVGMSGGVDSSVSALLLLQQGYQVEGLFMKNWEEDDGTEYCTAKEDLADAQAVCDRIGIKLHTANFAAEYWDNVFEHFLAEYKAGRTPNPDILCNREIKFKAFLDYALSLGADLIATGHYVRRRDTGERTELLKGLDPNKDQSYFLHAVGGEQLAKVLFPVGELEKPAVRAIAELHGLATARKKDSTGICFIGERRFSDFLKQYLPAQPGPIETTDGKVIGQHHGLMYHTIGQRQGLGIGGMKNAADDPWYVLAKDLARNVLVVGQGNQHPWLFSRALLASEMFWVNPLDFPLPQRLTAKVRYRQSDQACTLEKTAEGFRILFDEPQRAVTPGQSVVLYDGEICLGGGVIKSAEPWSCEDKQP</sequence>
<feature type="region of interest" description="Interaction with target base in tRNA" evidence="14">
    <location>
        <begin position="98"/>
        <end position="100"/>
    </location>
</feature>
<dbReference type="Pfam" id="PF03054">
    <property type="entry name" value="tRNA_Me_trans"/>
    <property type="match status" value="1"/>
</dbReference>
<keyword evidence="7 14" id="KW-0808">Transferase</keyword>
<evidence type="ECO:0000256" key="6">
    <source>
        <dbReference type="ARBA" id="ARBA00022555"/>
    </source>
</evidence>